<protein>
    <submittedName>
        <fullName evidence="1">Uncharacterized protein</fullName>
    </submittedName>
</protein>
<accession>A0A067MF82</accession>
<evidence type="ECO:0000313" key="1">
    <source>
        <dbReference type="EMBL" id="KDQ10256.1"/>
    </source>
</evidence>
<dbReference type="AlphaFoldDB" id="A0A067MF82"/>
<dbReference type="EMBL" id="KL198069">
    <property type="protein sequence ID" value="KDQ10256.1"/>
    <property type="molecule type" value="Genomic_DNA"/>
</dbReference>
<dbReference type="OrthoDB" id="58379at2759"/>
<reference evidence="2" key="1">
    <citation type="journal article" date="2014" name="Proc. Natl. Acad. Sci. U.S.A.">
        <title>Extensive sampling of basidiomycete genomes demonstrates inadequacy of the white-rot/brown-rot paradigm for wood decay fungi.</title>
        <authorList>
            <person name="Riley R."/>
            <person name="Salamov A.A."/>
            <person name="Brown D.W."/>
            <person name="Nagy L.G."/>
            <person name="Floudas D."/>
            <person name="Held B.W."/>
            <person name="Levasseur A."/>
            <person name="Lombard V."/>
            <person name="Morin E."/>
            <person name="Otillar R."/>
            <person name="Lindquist E.A."/>
            <person name="Sun H."/>
            <person name="LaButti K.M."/>
            <person name="Schmutz J."/>
            <person name="Jabbour D."/>
            <person name="Luo H."/>
            <person name="Baker S.E."/>
            <person name="Pisabarro A.G."/>
            <person name="Walton J.D."/>
            <person name="Blanchette R.A."/>
            <person name="Henrissat B."/>
            <person name="Martin F."/>
            <person name="Cullen D."/>
            <person name="Hibbett D.S."/>
            <person name="Grigoriev I.V."/>
        </authorList>
    </citation>
    <scope>NUCLEOTIDE SEQUENCE [LARGE SCALE GENOMIC DNA]</scope>
    <source>
        <strain evidence="2">FD-172 SS1</strain>
    </source>
</reference>
<organism evidence="1 2">
    <name type="scientific">Botryobasidium botryosum (strain FD-172 SS1)</name>
    <dbReference type="NCBI Taxonomy" id="930990"/>
    <lineage>
        <taxon>Eukaryota</taxon>
        <taxon>Fungi</taxon>
        <taxon>Dikarya</taxon>
        <taxon>Basidiomycota</taxon>
        <taxon>Agaricomycotina</taxon>
        <taxon>Agaricomycetes</taxon>
        <taxon>Cantharellales</taxon>
        <taxon>Botryobasidiaceae</taxon>
        <taxon>Botryobasidium</taxon>
    </lineage>
</organism>
<keyword evidence="2" id="KW-1185">Reference proteome</keyword>
<dbReference type="PANTHER" id="PTHR38696">
    <property type="entry name" value="MEDIATOR OF RNA POLYMERASE II TRANSCRIPTION SUBUNIT 13"/>
    <property type="match status" value="1"/>
</dbReference>
<evidence type="ECO:0000313" key="2">
    <source>
        <dbReference type="Proteomes" id="UP000027195"/>
    </source>
</evidence>
<dbReference type="STRING" id="930990.A0A067MF82"/>
<gene>
    <name evidence="1" type="ORF">BOTBODRAFT_136995</name>
</gene>
<dbReference type="HOGENOM" id="CLU_070836_0_1_1"/>
<sequence>MTDRLRLLHFPPQIINVVRDALKGSWKRGIQDERVYGGAHEFKMKGNPWEAQGNEAAPARIMVTAVLASLYHEGWNLISSTDVSKKSNDKDTFFFRHNSSITPHPSTFFAISFNEDDKLRLIGAPPDVIPVLQNVLAVHKQKEQWKLADVAYEFKLKGYPWKADGEATVATRLMLLQIIEALGTIGFEIYASIDMCTGPSNGDEGDGADTDTWILRRPKY</sequence>
<dbReference type="PANTHER" id="PTHR38696:SF1">
    <property type="entry name" value="MEDIATOR OF RNA POLYMERASE II TRANSCRIPTION SUBUNIT 13"/>
    <property type="match status" value="1"/>
</dbReference>
<dbReference type="InParanoid" id="A0A067MF82"/>
<proteinExistence type="predicted"/>
<dbReference type="Proteomes" id="UP000027195">
    <property type="component" value="Unassembled WGS sequence"/>
</dbReference>
<name>A0A067MF82_BOTB1</name>